<comment type="caution">
    <text evidence="2">The sequence shown here is derived from an EMBL/GenBank/DDBJ whole genome shotgun (WGS) entry which is preliminary data.</text>
</comment>
<evidence type="ECO:0000256" key="1">
    <source>
        <dbReference type="SAM" id="MobiDB-lite"/>
    </source>
</evidence>
<reference evidence="2" key="1">
    <citation type="submission" date="2013-08" db="EMBL/GenBank/DDBJ databases">
        <title>Gene expansion shapes genome architecture in the human pathogen Lichtheimia corymbifera: an evolutionary genomics analysis in the ancient terrestrial Mucorales (Mucoromycotina).</title>
        <authorList>
            <person name="Schwartze V.U."/>
            <person name="Winter S."/>
            <person name="Shelest E."/>
            <person name="Marcet-Houben M."/>
            <person name="Horn F."/>
            <person name="Wehner S."/>
            <person name="Hoffmann K."/>
            <person name="Riege K."/>
            <person name="Sammeth M."/>
            <person name="Nowrousian M."/>
            <person name="Valiante V."/>
            <person name="Linde J."/>
            <person name="Jacobsen I.D."/>
            <person name="Marz M."/>
            <person name="Brakhage A.A."/>
            <person name="Gabaldon T."/>
            <person name="Bocker S."/>
            <person name="Voigt K."/>
        </authorList>
    </citation>
    <scope>NUCLEOTIDE SEQUENCE [LARGE SCALE GENOMIC DNA]</scope>
    <source>
        <strain evidence="2">FSU 9682</strain>
    </source>
</reference>
<name>A0A068SBQ0_9FUNG</name>
<dbReference type="Proteomes" id="UP000027586">
    <property type="component" value="Unassembled WGS sequence"/>
</dbReference>
<accession>A0A068SBQ0</accession>
<gene>
    <name evidence="2" type="ORF">LCOR_10202.1</name>
</gene>
<dbReference type="AlphaFoldDB" id="A0A068SBQ0"/>
<protein>
    <submittedName>
        <fullName evidence="2">Uncharacterized protein</fullName>
    </submittedName>
</protein>
<evidence type="ECO:0000313" key="2">
    <source>
        <dbReference type="EMBL" id="CDH59385.1"/>
    </source>
</evidence>
<keyword evidence="3" id="KW-1185">Reference proteome</keyword>
<feature type="region of interest" description="Disordered" evidence="1">
    <location>
        <begin position="158"/>
        <end position="188"/>
    </location>
</feature>
<organism evidence="2 3">
    <name type="scientific">Lichtheimia corymbifera JMRC:FSU:9682</name>
    <dbReference type="NCBI Taxonomy" id="1263082"/>
    <lineage>
        <taxon>Eukaryota</taxon>
        <taxon>Fungi</taxon>
        <taxon>Fungi incertae sedis</taxon>
        <taxon>Mucoromycota</taxon>
        <taxon>Mucoromycotina</taxon>
        <taxon>Mucoromycetes</taxon>
        <taxon>Mucorales</taxon>
        <taxon>Lichtheimiaceae</taxon>
        <taxon>Lichtheimia</taxon>
    </lineage>
</organism>
<evidence type="ECO:0000313" key="3">
    <source>
        <dbReference type="Proteomes" id="UP000027586"/>
    </source>
</evidence>
<feature type="compositionally biased region" description="Basic and acidic residues" evidence="1">
    <location>
        <begin position="158"/>
        <end position="169"/>
    </location>
</feature>
<proteinExistence type="predicted"/>
<dbReference type="VEuPathDB" id="FungiDB:LCOR_10202.1"/>
<dbReference type="EMBL" id="CBTN010000069">
    <property type="protein sequence ID" value="CDH59385.1"/>
    <property type="molecule type" value="Genomic_DNA"/>
</dbReference>
<sequence length="240" mass="26960">MQLLESRAAIHIQATTRRQRGSFRSDSTSSLSTWIVLVSTLFQQRQGGYGGNQLLRWMTGATRMDMVLATLKTFFHRASVHVLGQIGLITTASIPFPIIQDIGDMKIDVEAPWSRIGIDLDDVGETFDYNERVISVREENFPVDHMWGTKTIIHEETQMATSSRDKEPNYRTANSDDDDSLYPKQPSFQATQPKQQPFLERLHGIPLASSLQCNAITGSIHADLLLPARYINGTIQQAIL</sequence>